<evidence type="ECO:0000313" key="2">
    <source>
        <dbReference type="Proteomes" id="UP000240042"/>
    </source>
</evidence>
<dbReference type="InterPro" id="IPR002347">
    <property type="entry name" value="SDR_fam"/>
</dbReference>
<dbReference type="InterPro" id="IPR036291">
    <property type="entry name" value="NAD(P)-bd_dom_sf"/>
</dbReference>
<evidence type="ECO:0000313" key="1">
    <source>
        <dbReference type="EMBL" id="SFB91998.1"/>
    </source>
</evidence>
<dbReference type="SUPFAM" id="SSF51735">
    <property type="entry name" value="NAD(P)-binding Rossmann-fold domains"/>
    <property type="match status" value="1"/>
</dbReference>
<dbReference type="EMBL" id="FOKY01000021">
    <property type="protein sequence ID" value="SFB91998.1"/>
    <property type="molecule type" value="Genomic_DNA"/>
</dbReference>
<proteinExistence type="predicted"/>
<dbReference type="Pfam" id="PF13561">
    <property type="entry name" value="adh_short_C2"/>
    <property type="match status" value="1"/>
</dbReference>
<dbReference type="STRING" id="34097.SAMN02745150_01319"/>
<organism evidence="1 2">
    <name type="scientific">Brevinema andersonii</name>
    <dbReference type="NCBI Taxonomy" id="34097"/>
    <lineage>
        <taxon>Bacteria</taxon>
        <taxon>Pseudomonadati</taxon>
        <taxon>Spirochaetota</taxon>
        <taxon>Spirochaetia</taxon>
        <taxon>Brevinematales</taxon>
        <taxon>Brevinemataceae</taxon>
        <taxon>Brevinema</taxon>
    </lineage>
</organism>
<dbReference type="Proteomes" id="UP000240042">
    <property type="component" value="Unassembled WGS sequence"/>
</dbReference>
<dbReference type="AlphaFoldDB" id="A0A1I1F2L4"/>
<sequence>MVLLPGKEKAIYVMTKHALNGLSSNGCYRIGKYGVKVNTVSPGFVDTKMTHKNNDPEKIEFLKSKIALGSLF</sequence>
<name>A0A1I1F2L4_BREAD</name>
<keyword evidence="2" id="KW-1185">Reference proteome</keyword>
<reference evidence="2" key="1">
    <citation type="submission" date="2016-10" db="EMBL/GenBank/DDBJ databases">
        <authorList>
            <person name="Varghese N."/>
            <person name="Submissions S."/>
        </authorList>
    </citation>
    <scope>NUCLEOTIDE SEQUENCE [LARGE SCALE GENOMIC DNA]</scope>
    <source>
        <strain evidence="2">ATCC 43811</strain>
    </source>
</reference>
<dbReference type="Gene3D" id="3.40.50.720">
    <property type="entry name" value="NAD(P)-binding Rossmann-like Domain"/>
    <property type="match status" value="1"/>
</dbReference>
<gene>
    <name evidence="1" type="ORF">SAMN02745150_01319</name>
</gene>
<accession>A0A1I1F2L4</accession>
<dbReference type="CDD" id="cd05233">
    <property type="entry name" value="SDR_c"/>
    <property type="match status" value="1"/>
</dbReference>
<protein>
    <submittedName>
        <fullName evidence="1">Short chain dehydrogenase</fullName>
    </submittedName>
</protein>